<keyword evidence="1" id="KW-0175">Coiled coil</keyword>
<gene>
    <name evidence="4" type="ORF">ACFQRG_09440</name>
</gene>
<evidence type="ECO:0000256" key="2">
    <source>
        <dbReference type="SAM" id="Phobius"/>
    </source>
</evidence>
<name>A0ABW2Q0N3_9BACL</name>
<keyword evidence="5" id="KW-1185">Reference proteome</keyword>
<keyword evidence="2" id="KW-0472">Membrane</keyword>
<sequence>MVKKKTDPDIIVKFNGKEHSLEEITKAETAAADSDKSLNWRQVFPNEEKETLKSDKIEEQSAVTHESLVSKLKKKKSKTKSENDHIPIFLLIKHIWIPLLAAIIVGMGLGFTLLLAFSGHGKNHAVSTVSNTETASQPGQSLKQNASALPAKDLSLHLYVIQAGVFSNKSQADALVNGFHEQGVPGVVEKDGNNYVFIGAQTNQSDVNRMKNYFKDQSISVYTKDWTAKSKQKTVKRNAYNFMKLGNDLLVSMIPVSGQMILNEGGSINNKDMNKIKAMESELKKAENEAEGVFTKKDQDKLHSFSNQISKSVQYLDKHKDKLDKKTGSYLQQHLLNAMLLYKELLS</sequence>
<feature type="domain" description="SPOR" evidence="3">
    <location>
        <begin position="159"/>
        <end position="215"/>
    </location>
</feature>
<evidence type="ECO:0000256" key="1">
    <source>
        <dbReference type="SAM" id="Coils"/>
    </source>
</evidence>
<comment type="caution">
    <text evidence="4">The sequence shown here is derived from an EMBL/GenBank/DDBJ whole genome shotgun (WGS) entry which is preliminary data.</text>
</comment>
<dbReference type="RefSeq" id="WP_380965647.1">
    <property type="nucleotide sequence ID" value="NZ_JBHTCO010000011.1"/>
</dbReference>
<dbReference type="Proteomes" id="UP001596505">
    <property type="component" value="Unassembled WGS sequence"/>
</dbReference>
<dbReference type="Pfam" id="PF05036">
    <property type="entry name" value="SPOR"/>
    <property type="match status" value="1"/>
</dbReference>
<organism evidence="4 5">
    <name type="scientific">Scopulibacillus cellulosilyticus</name>
    <dbReference type="NCBI Taxonomy" id="2665665"/>
    <lineage>
        <taxon>Bacteria</taxon>
        <taxon>Bacillati</taxon>
        <taxon>Bacillota</taxon>
        <taxon>Bacilli</taxon>
        <taxon>Bacillales</taxon>
        <taxon>Sporolactobacillaceae</taxon>
        <taxon>Scopulibacillus</taxon>
    </lineage>
</organism>
<feature type="coiled-coil region" evidence="1">
    <location>
        <begin position="269"/>
        <end position="296"/>
    </location>
</feature>
<dbReference type="Gene3D" id="3.30.70.1070">
    <property type="entry name" value="Sporulation related repeat"/>
    <property type="match status" value="1"/>
</dbReference>
<dbReference type="EMBL" id="JBHTCO010000011">
    <property type="protein sequence ID" value="MFC7393188.1"/>
    <property type="molecule type" value="Genomic_DNA"/>
</dbReference>
<evidence type="ECO:0000313" key="4">
    <source>
        <dbReference type="EMBL" id="MFC7393188.1"/>
    </source>
</evidence>
<keyword evidence="2" id="KW-1133">Transmembrane helix</keyword>
<evidence type="ECO:0000313" key="5">
    <source>
        <dbReference type="Proteomes" id="UP001596505"/>
    </source>
</evidence>
<dbReference type="SUPFAM" id="SSF110997">
    <property type="entry name" value="Sporulation related repeat"/>
    <property type="match status" value="1"/>
</dbReference>
<keyword evidence="2" id="KW-0812">Transmembrane</keyword>
<accession>A0ABW2Q0N3</accession>
<dbReference type="InterPro" id="IPR007730">
    <property type="entry name" value="SPOR-like_dom"/>
</dbReference>
<reference evidence="5" key="1">
    <citation type="journal article" date="2019" name="Int. J. Syst. Evol. Microbiol.">
        <title>The Global Catalogue of Microorganisms (GCM) 10K type strain sequencing project: providing services to taxonomists for standard genome sequencing and annotation.</title>
        <authorList>
            <consortium name="The Broad Institute Genomics Platform"/>
            <consortium name="The Broad Institute Genome Sequencing Center for Infectious Disease"/>
            <person name="Wu L."/>
            <person name="Ma J."/>
        </authorList>
    </citation>
    <scope>NUCLEOTIDE SEQUENCE [LARGE SCALE GENOMIC DNA]</scope>
    <source>
        <strain evidence="5">CGMCC 1.16305</strain>
    </source>
</reference>
<protein>
    <submittedName>
        <fullName evidence="4">SPOR domain-containing protein</fullName>
    </submittedName>
</protein>
<feature type="transmembrane region" description="Helical" evidence="2">
    <location>
        <begin position="95"/>
        <end position="117"/>
    </location>
</feature>
<proteinExistence type="predicted"/>
<dbReference type="InterPro" id="IPR036680">
    <property type="entry name" value="SPOR-like_sf"/>
</dbReference>
<evidence type="ECO:0000259" key="3">
    <source>
        <dbReference type="Pfam" id="PF05036"/>
    </source>
</evidence>